<evidence type="ECO:0000256" key="1">
    <source>
        <dbReference type="SAM" id="Phobius"/>
    </source>
</evidence>
<gene>
    <name evidence="2" type="ORF">HPP92_022576</name>
</gene>
<keyword evidence="1" id="KW-0812">Transmembrane</keyword>
<keyword evidence="1" id="KW-1133">Transmembrane helix</keyword>
<reference evidence="2 3" key="1">
    <citation type="journal article" date="2020" name="Nat. Food">
        <title>A phased Vanilla planifolia genome enables genetic improvement of flavour and production.</title>
        <authorList>
            <person name="Hasing T."/>
            <person name="Tang H."/>
            <person name="Brym M."/>
            <person name="Khazi F."/>
            <person name="Huang T."/>
            <person name="Chambers A.H."/>
        </authorList>
    </citation>
    <scope>NUCLEOTIDE SEQUENCE [LARGE SCALE GENOMIC DNA]</scope>
    <source>
        <tissue evidence="2">Leaf</tissue>
    </source>
</reference>
<dbReference type="Proteomes" id="UP000639772">
    <property type="component" value="Chromosome 12"/>
</dbReference>
<protein>
    <submittedName>
        <fullName evidence="2">Uncharacterized protein</fullName>
    </submittedName>
</protein>
<dbReference type="AlphaFoldDB" id="A0A835PV04"/>
<name>A0A835PV04_VANPL</name>
<evidence type="ECO:0000313" key="2">
    <source>
        <dbReference type="EMBL" id="KAG0459448.1"/>
    </source>
</evidence>
<organism evidence="2 3">
    <name type="scientific">Vanilla planifolia</name>
    <name type="common">Vanilla</name>
    <dbReference type="NCBI Taxonomy" id="51239"/>
    <lineage>
        <taxon>Eukaryota</taxon>
        <taxon>Viridiplantae</taxon>
        <taxon>Streptophyta</taxon>
        <taxon>Embryophyta</taxon>
        <taxon>Tracheophyta</taxon>
        <taxon>Spermatophyta</taxon>
        <taxon>Magnoliopsida</taxon>
        <taxon>Liliopsida</taxon>
        <taxon>Asparagales</taxon>
        <taxon>Orchidaceae</taxon>
        <taxon>Vanilloideae</taxon>
        <taxon>Vanilleae</taxon>
        <taxon>Vanilla</taxon>
    </lineage>
</organism>
<feature type="transmembrane region" description="Helical" evidence="1">
    <location>
        <begin position="15"/>
        <end position="36"/>
    </location>
</feature>
<keyword evidence="1" id="KW-0472">Membrane</keyword>
<sequence>MLGEALQSTQRSDKFVAFIALAPTMASLLQLLRCVASIFKKYNKVSEGFFAVDVPIFGNFYREEFLWNVGAFPSGQREQGMGKRRGRFEANESDGLRQMRMAEVDRDRNEEEDEVEVVKDSLLAIFFVL</sequence>
<evidence type="ECO:0000313" key="3">
    <source>
        <dbReference type="Proteomes" id="UP000639772"/>
    </source>
</evidence>
<accession>A0A835PV04</accession>
<dbReference type="EMBL" id="JADCNM010000012">
    <property type="protein sequence ID" value="KAG0459448.1"/>
    <property type="molecule type" value="Genomic_DNA"/>
</dbReference>
<proteinExistence type="predicted"/>
<comment type="caution">
    <text evidence="2">The sequence shown here is derived from an EMBL/GenBank/DDBJ whole genome shotgun (WGS) entry which is preliminary data.</text>
</comment>